<evidence type="ECO:0000313" key="3">
    <source>
        <dbReference type="EMBL" id="QDZ12723.1"/>
    </source>
</evidence>
<dbReference type="Gene3D" id="3.90.1150.10">
    <property type="entry name" value="Aspartate Aminotransferase, domain 1"/>
    <property type="match status" value="1"/>
</dbReference>
<keyword evidence="4" id="KW-1185">Reference proteome</keyword>
<dbReference type="Gene3D" id="3.40.640.10">
    <property type="entry name" value="Type I PLP-dependent aspartate aminotransferase-like (Major domain)"/>
    <property type="match status" value="1"/>
</dbReference>
<dbReference type="RefSeq" id="WP_146292010.1">
    <property type="nucleotide sequence ID" value="NZ_CP042304.1"/>
</dbReference>
<accession>A0A5B8LXA9</accession>
<dbReference type="SUPFAM" id="SSF53383">
    <property type="entry name" value="PLP-dependent transferases"/>
    <property type="match status" value="1"/>
</dbReference>
<keyword evidence="3" id="KW-0808">Transferase</keyword>
<dbReference type="InterPro" id="IPR015422">
    <property type="entry name" value="PyrdxlP-dep_Trfase_small"/>
</dbReference>
<evidence type="ECO:0000313" key="4">
    <source>
        <dbReference type="Proteomes" id="UP000315364"/>
    </source>
</evidence>
<gene>
    <name evidence="3" type="ORF">FPZ08_19440</name>
</gene>
<dbReference type="Proteomes" id="UP000315364">
    <property type="component" value="Chromosome"/>
</dbReference>
<dbReference type="KEGG" id="dea:FPZ08_19440"/>
<dbReference type="AlphaFoldDB" id="A0A5B8LXA9"/>
<keyword evidence="3" id="KW-0032">Aminotransferase</keyword>
<dbReference type="Pfam" id="PF00266">
    <property type="entry name" value="Aminotran_5"/>
    <property type="match status" value="1"/>
</dbReference>
<evidence type="ECO:0000256" key="1">
    <source>
        <dbReference type="ARBA" id="ARBA00022898"/>
    </source>
</evidence>
<dbReference type="PANTHER" id="PTHR43586:SF15">
    <property type="entry name" value="BLR3095 PROTEIN"/>
    <property type="match status" value="1"/>
</dbReference>
<name>A0A5B8LXA9_9HYPH</name>
<dbReference type="PANTHER" id="PTHR43586">
    <property type="entry name" value="CYSTEINE DESULFURASE"/>
    <property type="match status" value="1"/>
</dbReference>
<reference evidence="3 4" key="1">
    <citation type="submission" date="2019-07" db="EMBL/GenBank/DDBJ databases">
        <title>Full genome sequence of Devosia sp. Gsoil 520.</title>
        <authorList>
            <person name="Im W.-T."/>
        </authorList>
    </citation>
    <scope>NUCLEOTIDE SEQUENCE [LARGE SCALE GENOMIC DNA]</scope>
    <source>
        <strain evidence="3 4">Gsoil 520</strain>
    </source>
</reference>
<organism evidence="3 4">
    <name type="scientific">Devosia ginsengisoli</name>
    <dbReference type="NCBI Taxonomy" id="400770"/>
    <lineage>
        <taxon>Bacteria</taxon>
        <taxon>Pseudomonadati</taxon>
        <taxon>Pseudomonadota</taxon>
        <taxon>Alphaproteobacteria</taxon>
        <taxon>Hyphomicrobiales</taxon>
        <taxon>Devosiaceae</taxon>
        <taxon>Devosia</taxon>
    </lineage>
</organism>
<keyword evidence="1" id="KW-0663">Pyridoxal phosphate</keyword>
<dbReference type="InterPro" id="IPR015421">
    <property type="entry name" value="PyrdxlP-dep_Trfase_major"/>
</dbReference>
<evidence type="ECO:0000259" key="2">
    <source>
        <dbReference type="Pfam" id="PF00266"/>
    </source>
</evidence>
<proteinExistence type="predicted"/>
<dbReference type="GO" id="GO:0008483">
    <property type="term" value="F:transaminase activity"/>
    <property type="evidence" value="ECO:0007669"/>
    <property type="project" value="UniProtKB-KW"/>
</dbReference>
<sequence length="400" mass="42992">MSTIAPVQAHAPHLACGSEALRALFPALARTTYLSICDKTILADPVRGSVETFLDRLAQASANRVDHEEMVTASRRKFARLVGAGEDEIAVMRNVSDGINSIATAFPLAEGDNVLLALGAEHPNNIYPWLHQQRRGIELRNIPASEGHIDVGALVSAMDARTRLVSVASVSFAPGERTDLMALGTECRKRGIFLLVDGVQSAGILHHDFGQEPIDGFASSTSKGLLGLYGYGFLYVRRAWLDRLMPVHMSRTGVSADNDDASAMGDLRYTPRPDAQRFELGSYNLAGAYAADAALDLILGLGTKAIEAHVLALAEELREGLQRLGLPVFIPRLPAHLVTVGTVDAGGHGYSTDPVITRYHGRLADAGIVSTIRRGQLRMGLHAYSNRADIEAVLQCVGRS</sequence>
<protein>
    <submittedName>
        <fullName evidence="3">Aminotransferase class V-fold PLP-dependent enzyme</fullName>
    </submittedName>
</protein>
<dbReference type="InterPro" id="IPR015424">
    <property type="entry name" value="PyrdxlP-dep_Trfase"/>
</dbReference>
<dbReference type="OrthoDB" id="9804366at2"/>
<dbReference type="EMBL" id="CP042304">
    <property type="protein sequence ID" value="QDZ12723.1"/>
    <property type="molecule type" value="Genomic_DNA"/>
</dbReference>
<dbReference type="InterPro" id="IPR000192">
    <property type="entry name" value="Aminotrans_V_dom"/>
</dbReference>
<feature type="domain" description="Aminotransferase class V" evidence="2">
    <location>
        <begin position="68"/>
        <end position="331"/>
    </location>
</feature>